<organism evidence="15 16">
    <name type="scientific">Perkinsus olseni</name>
    <name type="common">Perkinsus atlanticus</name>
    <dbReference type="NCBI Taxonomy" id="32597"/>
    <lineage>
        <taxon>Eukaryota</taxon>
        <taxon>Sar</taxon>
        <taxon>Alveolata</taxon>
        <taxon>Perkinsozoa</taxon>
        <taxon>Perkinsea</taxon>
        <taxon>Perkinsida</taxon>
        <taxon>Perkinsidae</taxon>
        <taxon>Perkinsus</taxon>
    </lineage>
</organism>
<evidence type="ECO:0000256" key="6">
    <source>
        <dbReference type="ARBA" id="ARBA00022801"/>
    </source>
</evidence>
<dbReference type="Proteomes" id="UP000541610">
    <property type="component" value="Unassembled WGS sequence"/>
</dbReference>
<evidence type="ECO:0000256" key="10">
    <source>
        <dbReference type="ARBA" id="ARBA00047761"/>
    </source>
</evidence>
<dbReference type="PANTHER" id="PTHR13832:SF803">
    <property type="entry name" value="PROTEIN PHOSPHATASE 1G"/>
    <property type="match status" value="1"/>
</dbReference>
<dbReference type="GO" id="GO:0004722">
    <property type="term" value="F:protein serine/threonine phosphatase activity"/>
    <property type="evidence" value="ECO:0007669"/>
    <property type="project" value="UniProtKB-EC"/>
</dbReference>
<evidence type="ECO:0000256" key="1">
    <source>
        <dbReference type="ARBA" id="ARBA00001936"/>
    </source>
</evidence>
<evidence type="ECO:0000313" key="15">
    <source>
        <dbReference type="EMBL" id="KAF4697760.1"/>
    </source>
</evidence>
<feature type="region of interest" description="Disordered" evidence="13">
    <location>
        <begin position="1"/>
        <end position="21"/>
    </location>
</feature>
<keyword evidence="7" id="KW-0460">Magnesium</keyword>
<evidence type="ECO:0000256" key="4">
    <source>
        <dbReference type="ARBA" id="ARBA00013081"/>
    </source>
</evidence>
<dbReference type="Gene3D" id="3.60.40.10">
    <property type="entry name" value="PPM-type phosphatase domain"/>
    <property type="match status" value="2"/>
</dbReference>
<sequence>MGAYLSAPKTAKESSDGGGSFHSWGCSEMQGWRTEMEDAHIAISDLQGQNEGVAMFGVYDGHGGCEVAKFVQNHLPEEMSNGRSDAITSGDMLVEGYHKMDELLRASQYAEELAGYRRAGSSNGAGGKSRFVSLLQSSIEQDLAELRDRRAVSRQDTAPVMMKMFVLKKLEASEAAAAADASSAAETPPPRSWDVALMTALFLSGSQSSGSESTTTEGRAALFGSPSSGVLNVGCTAVTALLTKTHLVVANAGDSRAILCECIITAVVVAEELSHDHKPNSDEEKRRIEAAGGYVEEITLTSKYAVAIAATQYRVNGNLNLSRAIGDHEYKKRDDLKPEQQIICSTPDIIVEKLTPEDEFFVLACDGVWDVMSNEDVIEFIRPRIANGQKKLSEIVEELLDHCMADDPKLSEGIGGDNMTCILVKLDHDELSSTSASPASRRV</sequence>
<dbReference type="Pfam" id="PF00481">
    <property type="entry name" value="PP2C"/>
    <property type="match status" value="2"/>
</dbReference>
<comment type="catalytic activity">
    <reaction evidence="11">
        <text>O-phospho-L-threonyl-[protein] + H2O = L-threonyl-[protein] + phosphate</text>
        <dbReference type="Rhea" id="RHEA:47004"/>
        <dbReference type="Rhea" id="RHEA-COMP:11060"/>
        <dbReference type="Rhea" id="RHEA-COMP:11605"/>
        <dbReference type="ChEBI" id="CHEBI:15377"/>
        <dbReference type="ChEBI" id="CHEBI:30013"/>
        <dbReference type="ChEBI" id="CHEBI:43474"/>
        <dbReference type="ChEBI" id="CHEBI:61977"/>
        <dbReference type="EC" id="3.1.3.16"/>
    </reaction>
</comment>
<evidence type="ECO:0000259" key="14">
    <source>
        <dbReference type="PROSITE" id="PS51746"/>
    </source>
</evidence>
<dbReference type="SUPFAM" id="SSF81606">
    <property type="entry name" value="PP2C-like"/>
    <property type="match status" value="1"/>
</dbReference>
<evidence type="ECO:0000256" key="12">
    <source>
        <dbReference type="RuleBase" id="RU003465"/>
    </source>
</evidence>
<keyword evidence="8 12" id="KW-0904">Protein phosphatase</keyword>
<dbReference type="GO" id="GO:0016020">
    <property type="term" value="C:membrane"/>
    <property type="evidence" value="ECO:0007669"/>
    <property type="project" value="UniProtKB-SubCell"/>
</dbReference>
<dbReference type="OrthoDB" id="10264738at2759"/>
<comment type="subcellular location">
    <subcellularLocation>
        <location evidence="2">Membrane</location>
        <topology evidence="2">Peripheral membrane protein</topology>
    </subcellularLocation>
</comment>
<dbReference type="InterPro" id="IPR001932">
    <property type="entry name" value="PPM-type_phosphatase-like_dom"/>
</dbReference>
<dbReference type="AlphaFoldDB" id="A0A7J6PQ47"/>
<dbReference type="InterPro" id="IPR000222">
    <property type="entry name" value="PP2C_BS"/>
</dbReference>
<dbReference type="InterPro" id="IPR036457">
    <property type="entry name" value="PPM-type-like_dom_sf"/>
</dbReference>
<proteinExistence type="inferred from homology"/>
<dbReference type="EC" id="3.1.3.16" evidence="4"/>
<feature type="domain" description="PPM-type phosphatase" evidence="14">
    <location>
        <begin position="23"/>
        <end position="426"/>
    </location>
</feature>
<gene>
    <name evidence="15" type="ORF">FOZ60_000104</name>
</gene>
<evidence type="ECO:0000256" key="3">
    <source>
        <dbReference type="ARBA" id="ARBA00006702"/>
    </source>
</evidence>
<dbReference type="CDD" id="cd00143">
    <property type="entry name" value="PP2Cc"/>
    <property type="match status" value="1"/>
</dbReference>
<accession>A0A7J6PQ47</accession>
<keyword evidence="6 12" id="KW-0378">Hydrolase</keyword>
<dbReference type="PROSITE" id="PS51746">
    <property type="entry name" value="PPM_2"/>
    <property type="match status" value="1"/>
</dbReference>
<comment type="similarity">
    <text evidence="3 12">Belongs to the PP2C family.</text>
</comment>
<dbReference type="GO" id="GO:0046872">
    <property type="term" value="F:metal ion binding"/>
    <property type="evidence" value="ECO:0007669"/>
    <property type="project" value="UniProtKB-KW"/>
</dbReference>
<evidence type="ECO:0000256" key="2">
    <source>
        <dbReference type="ARBA" id="ARBA00004170"/>
    </source>
</evidence>
<dbReference type="InterPro" id="IPR015655">
    <property type="entry name" value="PP2C"/>
</dbReference>
<evidence type="ECO:0000313" key="16">
    <source>
        <dbReference type="Proteomes" id="UP000541610"/>
    </source>
</evidence>
<comment type="caution">
    <text evidence="15">The sequence shown here is derived from an EMBL/GenBank/DDBJ whole genome shotgun (WGS) entry which is preliminary data.</text>
</comment>
<evidence type="ECO:0000256" key="11">
    <source>
        <dbReference type="ARBA" id="ARBA00048336"/>
    </source>
</evidence>
<keyword evidence="9" id="KW-0464">Manganese</keyword>
<evidence type="ECO:0000256" key="8">
    <source>
        <dbReference type="ARBA" id="ARBA00022912"/>
    </source>
</evidence>
<name>A0A7J6PQ47_PEROL</name>
<protein>
    <recommendedName>
        <fullName evidence="4">protein-serine/threonine phosphatase</fullName>
        <ecNumber evidence="4">3.1.3.16</ecNumber>
    </recommendedName>
</protein>
<dbReference type="SMART" id="SM00332">
    <property type="entry name" value="PP2Cc"/>
    <property type="match status" value="1"/>
</dbReference>
<evidence type="ECO:0000256" key="5">
    <source>
        <dbReference type="ARBA" id="ARBA00022723"/>
    </source>
</evidence>
<evidence type="ECO:0000256" key="9">
    <source>
        <dbReference type="ARBA" id="ARBA00023211"/>
    </source>
</evidence>
<evidence type="ECO:0000256" key="13">
    <source>
        <dbReference type="SAM" id="MobiDB-lite"/>
    </source>
</evidence>
<keyword evidence="5" id="KW-0479">Metal-binding</keyword>
<reference evidence="15 16" key="1">
    <citation type="submission" date="2020-04" db="EMBL/GenBank/DDBJ databases">
        <title>Perkinsus olseni comparative genomics.</title>
        <authorList>
            <person name="Bogema D.R."/>
        </authorList>
    </citation>
    <scope>NUCLEOTIDE SEQUENCE [LARGE SCALE GENOMIC DNA]</scope>
    <source>
        <strain evidence="15">00978-12</strain>
    </source>
</reference>
<comment type="catalytic activity">
    <reaction evidence="10">
        <text>O-phospho-L-seryl-[protein] + H2O = L-seryl-[protein] + phosphate</text>
        <dbReference type="Rhea" id="RHEA:20629"/>
        <dbReference type="Rhea" id="RHEA-COMP:9863"/>
        <dbReference type="Rhea" id="RHEA-COMP:11604"/>
        <dbReference type="ChEBI" id="CHEBI:15377"/>
        <dbReference type="ChEBI" id="CHEBI:29999"/>
        <dbReference type="ChEBI" id="CHEBI:43474"/>
        <dbReference type="ChEBI" id="CHEBI:83421"/>
        <dbReference type="EC" id="3.1.3.16"/>
    </reaction>
</comment>
<dbReference type="PROSITE" id="PS01032">
    <property type="entry name" value="PPM_1"/>
    <property type="match status" value="1"/>
</dbReference>
<dbReference type="EMBL" id="JABANP010000001">
    <property type="protein sequence ID" value="KAF4697760.1"/>
    <property type="molecule type" value="Genomic_DNA"/>
</dbReference>
<evidence type="ECO:0000256" key="7">
    <source>
        <dbReference type="ARBA" id="ARBA00022842"/>
    </source>
</evidence>
<dbReference type="PANTHER" id="PTHR13832">
    <property type="entry name" value="PROTEIN PHOSPHATASE 2C"/>
    <property type="match status" value="1"/>
</dbReference>
<comment type="cofactor">
    <cofactor evidence="1">
        <name>Mn(2+)</name>
        <dbReference type="ChEBI" id="CHEBI:29035"/>
    </cofactor>
</comment>